<dbReference type="Proteomes" id="UP001162740">
    <property type="component" value="Chromosome"/>
</dbReference>
<dbReference type="PANTHER" id="PTHR42847:SF4">
    <property type="entry name" value="ALKANESULFONATE MONOOXYGENASE-RELATED"/>
    <property type="match status" value="1"/>
</dbReference>
<dbReference type="SUPFAM" id="SSF51679">
    <property type="entry name" value="Bacterial luciferase-like"/>
    <property type="match status" value="1"/>
</dbReference>
<accession>A0AA46WXJ7</accession>
<evidence type="ECO:0000256" key="4">
    <source>
        <dbReference type="ARBA" id="ARBA00023033"/>
    </source>
</evidence>
<dbReference type="RefSeq" id="WP_085468912.1">
    <property type="nucleotide sequence ID" value="NZ_CP083974.1"/>
</dbReference>
<dbReference type="Pfam" id="PF00296">
    <property type="entry name" value="Bac_luciferase"/>
    <property type="match status" value="1"/>
</dbReference>
<keyword evidence="2" id="KW-0288">FMN</keyword>
<feature type="domain" description="Luciferase-like" evidence="5">
    <location>
        <begin position="28"/>
        <end position="349"/>
    </location>
</feature>
<name>A0AA46WXJ7_RHORH</name>
<dbReference type="EMBL" id="CP083974">
    <property type="protein sequence ID" value="UZF46294.1"/>
    <property type="molecule type" value="Genomic_DNA"/>
</dbReference>
<keyword evidence="4" id="KW-0503">Monooxygenase</keyword>
<reference evidence="6 7" key="1">
    <citation type="journal article" date="2021" name="Front. Microbiol.">
        <title>Bacterial Transformation of Aromatic Monomers in Softwood Black Liquor.</title>
        <authorList>
            <person name="Navas L.E."/>
            <person name="Dexter G."/>
            <person name="Liu J."/>
            <person name="Levy-Booth D."/>
            <person name="Cho M."/>
            <person name="Jang S.K."/>
            <person name="Mansfield S.D."/>
            <person name="Renneckar S."/>
            <person name="Mohn W.W."/>
            <person name="Eltis L.D."/>
        </authorList>
    </citation>
    <scope>NUCLEOTIDE SEQUENCE [LARGE SCALE GENOMIC DNA]</scope>
    <source>
        <strain evidence="6 7">GD02</strain>
    </source>
</reference>
<evidence type="ECO:0000313" key="6">
    <source>
        <dbReference type="EMBL" id="UZF46294.1"/>
    </source>
</evidence>
<gene>
    <name evidence="6" type="ORF">KUM34_006350</name>
</gene>
<evidence type="ECO:0000256" key="3">
    <source>
        <dbReference type="ARBA" id="ARBA00023002"/>
    </source>
</evidence>
<dbReference type="PANTHER" id="PTHR42847">
    <property type="entry name" value="ALKANESULFONATE MONOOXYGENASE"/>
    <property type="match status" value="1"/>
</dbReference>
<dbReference type="AlphaFoldDB" id="A0AA46WXJ7"/>
<dbReference type="InterPro" id="IPR011251">
    <property type="entry name" value="Luciferase-like_dom"/>
</dbReference>
<dbReference type="InterPro" id="IPR050172">
    <property type="entry name" value="SsuD_RutA_monooxygenase"/>
</dbReference>
<dbReference type="Gene3D" id="3.20.20.30">
    <property type="entry name" value="Luciferase-like domain"/>
    <property type="match status" value="1"/>
</dbReference>
<evidence type="ECO:0000256" key="1">
    <source>
        <dbReference type="ARBA" id="ARBA00022630"/>
    </source>
</evidence>
<keyword evidence="3" id="KW-0560">Oxidoreductase</keyword>
<dbReference type="GO" id="GO:0046306">
    <property type="term" value="P:alkanesulfonate catabolic process"/>
    <property type="evidence" value="ECO:0007669"/>
    <property type="project" value="TreeGrafter"/>
</dbReference>
<organism evidence="6 7">
    <name type="scientific">Rhodococcus rhodochrous</name>
    <dbReference type="NCBI Taxonomy" id="1829"/>
    <lineage>
        <taxon>Bacteria</taxon>
        <taxon>Bacillati</taxon>
        <taxon>Actinomycetota</taxon>
        <taxon>Actinomycetes</taxon>
        <taxon>Mycobacteriales</taxon>
        <taxon>Nocardiaceae</taxon>
        <taxon>Rhodococcus</taxon>
    </lineage>
</organism>
<evidence type="ECO:0000256" key="2">
    <source>
        <dbReference type="ARBA" id="ARBA00022643"/>
    </source>
</evidence>
<dbReference type="GO" id="GO:0008726">
    <property type="term" value="F:alkanesulfonate monooxygenase activity"/>
    <property type="evidence" value="ECO:0007669"/>
    <property type="project" value="TreeGrafter"/>
</dbReference>
<keyword evidence="1" id="KW-0285">Flavoprotein</keyword>
<sequence length="388" mass="43024">MSIEDTSTPDILWYIGAVDGEVPWDPRHRYPSTFEALREQARVLDRLGYYGALTTAREPISLIGDTEHLRFLVPEYPGIKPPALLAEQAQVFDHYSGGRLIYNQVNGADPVLARYGRFHSKQERYAVSEEYWTLFRKLYLDDTEEYHGRYFDFGPRYKPAIGGPRQPGGVPVWGTGASPEGIDHAAAVLDAYLTFMGPAADMGRLFDRVRAATAGRGRAMRFGVLASVIVRETEDEAWERFEWQLAQTDPESVLATVDRNLTSFHFPPLAELTSDDPQVTERIEALRAGRLPTRSELEFAPNMAAGLTIWTAAEPPFDIAGKGTGNYLVGSADNVAARIREMSADLGIDIWILSGWPSAREAEITAELLFPRLGLPSPVAGTHATSPR</sequence>
<evidence type="ECO:0000313" key="7">
    <source>
        <dbReference type="Proteomes" id="UP001162740"/>
    </source>
</evidence>
<dbReference type="InterPro" id="IPR036661">
    <property type="entry name" value="Luciferase-like_sf"/>
</dbReference>
<proteinExistence type="predicted"/>
<protein>
    <submittedName>
        <fullName evidence="6">LLM class flavin-dependent oxidoreductase</fullName>
    </submittedName>
</protein>
<evidence type="ECO:0000259" key="5">
    <source>
        <dbReference type="Pfam" id="PF00296"/>
    </source>
</evidence>